<evidence type="ECO:0000313" key="2">
    <source>
        <dbReference type="WBParaSite" id="EEL_0000650801-mRNA-1"/>
    </source>
</evidence>
<accession>A0A0R3RWH2</accession>
<dbReference type="PANTHER" id="PTHR11208:SF147">
    <property type="entry name" value="RNA-BINDING PROTEIN ASD-2"/>
    <property type="match status" value="1"/>
</dbReference>
<dbReference type="InterPro" id="IPR045071">
    <property type="entry name" value="BBP-like"/>
</dbReference>
<dbReference type="GO" id="GO:0048024">
    <property type="term" value="P:regulation of mRNA splicing, via spliceosome"/>
    <property type="evidence" value="ECO:0007669"/>
    <property type="project" value="TreeGrafter"/>
</dbReference>
<dbReference type="AlphaFoldDB" id="A0A0R3RWH2"/>
<dbReference type="Gene3D" id="3.30.1370.10">
    <property type="entry name" value="K Homology domain, type 1"/>
    <property type="match status" value="1"/>
</dbReference>
<dbReference type="PANTHER" id="PTHR11208">
    <property type="entry name" value="RNA-BINDING PROTEIN RELATED"/>
    <property type="match status" value="1"/>
</dbReference>
<reference evidence="2" key="1">
    <citation type="submission" date="2017-02" db="UniProtKB">
        <authorList>
            <consortium name="WormBaseParasite"/>
        </authorList>
    </citation>
    <scope>IDENTIFICATION</scope>
</reference>
<keyword evidence="1" id="KW-1185">Reference proteome</keyword>
<name>A0A0R3RWH2_9BILA</name>
<sequence>MIFRYLNELVMELGELNDIEIEYPGLLVHIPILLTAELSKIWDLLYNEPFGNQMDSFENKWQSQTLEETNVTLQEKIALSKEQSADYGRRANSLRYSLLKRLENETSCQILIRGRGSLLNYRLESRLKNYAGWEHLSEPLHLLVRANDSTITLCLMKLARGVRHVKRYLARRQRNEMREK</sequence>
<dbReference type="SUPFAM" id="SSF54791">
    <property type="entry name" value="Eukaryotic type KH-domain (KH-domain type I)"/>
    <property type="match status" value="1"/>
</dbReference>
<dbReference type="Proteomes" id="UP000050640">
    <property type="component" value="Unplaced"/>
</dbReference>
<dbReference type="STRING" id="1147741.A0A0R3RWH2"/>
<protein>
    <submittedName>
        <fullName evidence="2">Smr domain-containing protein</fullName>
    </submittedName>
</protein>
<dbReference type="GO" id="GO:0003729">
    <property type="term" value="F:mRNA binding"/>
    <property type="evidence" value="ECO:0007669"/>
    <property type="project" value="TreeGrafter"/>
</dbReference>
<evidence type="ECO:0000313" key="1">
    <source>
        <dbReference type="Proteomes" id="UP000050640"/>
    </source>
</evidence>
<proteinExistence type="predicted"/>
<dbReference type="InterPro" id="IPR036612">
    <property type="entry name" value="KH_dom_type_1_sf"/>
</dbReference>
<dbReference type="GO" id="GO:0005634">
    <property type="term" value="C:nucleus"/>
    <property type="evidence" value="ECO:0007669"/>
    <property type="project" value="TreeGrafter"/>
</dbReference>
<organism evidence="1 2">
    <name type="scientific">Elaeophora elaphi</name>
    <dbReference type="NCBI Taxonomy" id="1147741"/>
    <lineage>
        <taxon>Eukaryota</taxon>
        <taxon>Metazoa</taxon>
        <taxon>Ecdysozoa</taxon>
        <taxon>Nematoda</taxon>
        <taxon>Chromadorea</taxon>
        <taxon>Rhabditida</taxon>
        <taxon>Spirurina</taxon>
        <taxon>Spiruromorpha</taxon>
        <taxon>Filarioidea</taxon>
        <taxon>Onchocercidae</taxon>
        <taxon>Elaeophora</taxon>
    </lineage>
</organism>
<dbReference type="WBParaSite" id="EEL_0000650801-mRNA-1">
    <property type="protein sequence ID" value="EEL_0000650801-mRNA-1"/>
    <property type="gene ID" value="EEL_0000650801"/>
</dbReference>